<organism evidence="1 2">
    <name type="scientific">Rhodococcus zopfii</name>
    <dbReference type="NCBI Taxonomy" id="43772"/>
    <lineage>
        <taxon>Bacteria</taxon>
        <taxon>Bacillati</taxon>
        <taxon>Actinomycetota</taxon>
        <taxon>Actinomycetes</taxon>
        <taxon>Mycobacteriales</taxon>
        <taxon>Nocardiaceae</taxon>
        <taxon>Rhodococcus</taxon>
    </lineage>
</organism>
<comment type="caution">
    <text evidence="1">The sequence shown here is derived from an EMBL/GenBank/DDBJ whole genome shotgun (WGS) entry which is preliminary data.</text>
</comment>
<dbReference type="Proteomes" id="UP001275440">
    <property type="component" value="Unassembled WGS sequence"/>
</dbReference>
<keyword evidence="2" id="KW-1185">Reference proteome</keyword>
<dbReference type="EMBL" id="WBMO01000001">
    <property type="protein sequence ID" value="MDV2474642.1"/>
    <property type="molecule type" value="Genomic_DNA"/>
</dbReference>
<dbReference type="Pfam" id="PF12079">
    <property type="entry name" value="DUF3558"/>
    <property type="match status" value="1"/>
</dbReference>
<gene>
    <name evidence="1" type="ORF">F8M49_02960</name>
</gene>
<reference evidence="1 2" key="1">
    <citation type="submission" date="2019-10" db="EMBL/GenBank/DDBJ databases">
        <title>Draft Genome Assembly of Rhodococcus zopfii DSM44189.</title>
        <authorList>
            <person name="Sutton J.M."/>
            <person name="Akob D.M."/>
            <person name="Bushman T.J."/>
        </authorList>
    </citation>
    <scope>NUCLEOTIDE SEQUENCE [LARGE SCALE GENOMIC DNA]</scope>
    <source>
        <strain evidence="1 2">DSM 44189</strain>
    </source>
</reference>
<name>A0ABU3WKY8_9NOCA</name>
<evidence type="ECO:0000313" key="2">
    <source>
        <dbReference type="Proteomes" id="UP001275440"/>
    </source>
</evidence>
<protein>
    <submittedName>
        <fullName evidence="1">DUF3558 domain-containing protein</fullName>
    </submittedName>
</protein>
<dbReference type="InterPro" id="IPR024520">
    <property type="entry name" value="DUF3558"/>
</dbReference>
<accession>A0ABU3WKY8</accession>
<dbReference type="RefSeq" id="WP_072814042.1">
    <property type="nucleotide sequence ID" value="NZ_JAHWLX010000043.1"/>
</dbReference>
<proteinExistence type="predicted"/>
<evidence type="ECO:0000313" key="1">
    <source>
        <dbReference type="EMBL" id="MDV2474642.1"/>
    </source>
</evidence>
<sequence>MITTGIAAARRRRTAAVLTCVAAVAALTGCGRTVEGRAVQEGAGGAGASAEFTKLLTECDAVTDEQIAQSVGSDYVLRGFFGAICRWDGDGPTGPVKVTFNWFETGALDTEREAGERLGYAVENTTVEGRRAIQMRRPADPDSCGVSANASTAGIFGWWVQYAPGSGHPDPCEAAATLVRLTLNLSS</sequence>